<evidence type="ECO:0000256" key="2">
    <source>
        <dbReference type="ARBA" id="ARBA00005417"/>
    </source>
</evidence>
<dbReference type="PANTHER" id="PTHR43297:SF2">
    <property type="entry name" value="DIPEPTIDE TRANSPORT ATP-BINDING PROTEIN DPPD"/>
    <property type="match status" value="1"/>
</dbReference>
<dbReference type="InterPro" id="IPR013563">
    <property type="entry name" value="Oligopep_ABC_C"/>
</dbReference>
<reference evidence="9" key="1">
    <citation type="submission" date="2023-08" db="EMBL/GenBank/DDBJ databases">
        <title>The draft genome of Tsukamurella strandjordii strain 050030.</title>
        <authorList>
            <person name="Zhao F."/>
            <person name="Feng Y."/>
            <person name="Zong Z."/>
        </authorList>
    </citation>
    <scope>NUCLEOTIDE SEQUENCE</scope>
    <source>
        <strain evidence="9">050030</strain>
    </source>
</reference>
<feature type="domain" description="ABC transporter" evidence="8">
    <location>
        <begin position="278"/>
        <end position="502"/>
    </location>
</feature>
<keyword evidence="6 9" id="KW-0067">ATP-binding</keyword>
<dbReference type="GO" id="GO:0005886">
    <property type="term" value="C:plasma membrane"/>
    <property type="evidence" value="ECO:0007669"/>
    <property type="project" value="UniProtKB-SubCell"/>
</dbReference>
<keyword evidence="5" id="KW-0547">Nucleotide-binding</keyword>
<dbReference type="PANTHER" id="PTHR43297">
    <property type="entry name" value="OLIGOPEPTIDE TRANSPORT ATP-BINDING PROTEIN APPD"/>
    <property type="match status" value="1"/>
</dbReference>
<dbReference type="GO" id="GO:0015833">
    <property type="term" value="P:peptide transport"/>
    <property type="evidence" value="ECO:0007669"/>
    <property type="project" value="InterPro"/>
</dbReference>
<comment type="caution">
    <text evidence="9">The sequence shown here is derived from an EMBL/GenBank/DDBJ whole genome shotgun (WGS) entry which is preliminary data.</text>
</comment>
<dbReference type="Gene3D" id="3.40.50.300">
    <property type="entry name" value="P-loop containing nucleotide triphosphate hydrolases"/>
    <property type="match status" value="2"/>
</dbReference>
<organism evidence="9 10">
    <name type="scientific">Tsukamurella strandjordii</name>
    <dbReference type="NCBI Taxonomy" id="147577"/>
    <lineage>
        <taxon>Bacteria</taxon>
        <taxon>Bacillati</taxon>
        <taxon>Actinomycetota</taxon>
        <taxon>Actinomycetes</taxon>
        <taxon>Mycobacteriales</taxon>
        <taxon>Tsukamurellaceae</taxon>
        <taxon>Tsukamurella</taxon>
    </lineage>
</organism>
<dbReference type="RefSeq" id="WP_305111172.1">
    <property type="nucleotide sequence ID" value="NZ_JAUTIX010000003.1"/>
</dbReference>
<dbReference type="EMBL" id="JAUTIX010000003">
    <property type="protein sequence ID" value="MDP0398252.1"/>
    <property type="molecule type" value="Genomic_DNA"/>
</dbReference>
<dbReference type="PROSITE" id="PS00211">
    <property type="entry name" value="ABC_TRANSPORTER_1"/>
    <property type="match status" value="2"/>
</dbReference>
<dbReference type="Proteomes" id="UP001178281">
    <property type="component" value="Unassembled WGS sequence"/>
</dbReference>
<dbReference type="InterPro" id="IPR050388">
    <property type="entry name" value="ABC_Ni/Peptide_Import"/>
</dbReference>
<evidence type="ECO:0000259" key="8">
    <source>
        <dbReference type="PROSITE" id="PS50893"/>
    </source>
</evidence>
<evidence type="ECO:0000313" key="9">
    <source>
        <dbReference type="EMBL" id="MDP0398252.1"/>
    </source>
</evidence>
<evidence type="ECO:0000313" key="10">
    <source>
        <dbReference type="Proteomes" id="UP001178281"/>
    </source>
</evidence>
<dbReference type="SMART" id="SM00382">
    <property type="entry name" value="AAA"/>
    <property type="match status" value="2"/>
</dbReference>
<dbReference type="GO" id="GO:0005524">
    <property type="term" value="F:ATP binding"/>
    <property type="evidence" value="ECO:0007669"/>
    <property type="project" value="UniProtKB-KW"/>
</dbReference>
<comment type="subcellular location">
    <subcellularLocation>
        <location evidence="1">Cell membrane</location>
        <topology evidence="1">Peripheral membrane protein</topology>
    </subcellularLocation>
</comment>
<protein>
    <submittedName>
        <fullName evidence="9">ABC transporter ATP-binding protein</fullName>
    </submittedName>
</protein>
<sequence>MTSPTTLRIAALTLTGPQGRPLVDRLDLTVEAGEIVALVGESGSGKSLTGRAILGLLPDGVRATGSIELTGHQVIGRSERELRALRGPGAALVFQEPQTALNPSQRIWRQIHEVLRAHRKVSTDEAKRRTVELLTDVGIPDPQTRAEQYPHQLSGGQKQRVVIALALAAEPELLIADEPTTALDVTVQAQILDLLRELRDRRGLAVLLISHNLGVVADLADRVTVVRAGATIESAPVDELFAAPREAYTRELLAAVPRLPSGPGEPVDPTEAPAAPVVRVRGLRVAYDGAPALDGVDLTVGAGEVVGLVGESGSGKTTLGRVLLGLERASGGTVEVATERLALIHQDPYAALDPRWTVERIVAEPLRIGGERDRGVLRTRAAELIDAVRLPAEVLRRRPRELSGGQRQRVAFARALAAAPELLVADEPTSALDVSVQAAVLDLFRDLHAEFGFAAVFITHDLAVVGEVADRAVVLRRGAVVEQGPARALLASPRSDYARELVEAVPLPDPVAQRARREERA</sequence>
<dbReference type="GO" id="GO:0016887">
    <property type="term" value="F:ATP hydrolysis activity"/>
    <property type="evidence" value="ECO:0007669"/>
    <property type="project" value="InterPro"/>
</dbReference>
<evidence type="ECO:0000256" key="3">
    <source>
        <dbReference type="ARBA" id="ARBA00022448"/>
    </source>
</evidence>
<comment type="similarity">
    <text evidence="2">Belongs to the ABC transporter superfamily.</text>
</comment>
<keyword evidence="10" id="KW-1185">Reference proteome</keyword>
<dbReference type="Pfam" id="PF00005">
    <property type="entry name" value="ABC_tran"/>
    <property type="match status" value="2"/>
</dbReference>
<evidence type="ECO:0000256" key="7">
    <source>
        <dbReference type="ARBA" id="ARBA00023136"/>
    </source>
</evidence>
<dbReference type="Pfam" id="PF08352">
    <property type="entry name" value="oligo_HPY"/>
    <property type="match status" value="2"/>
</dbReference>
<proteinExistence type="inferred from homology"/>
<feature type="domain" description="ABC transporter" evidence="8">
    <location>
        <begin position="7"/>
        <end position="253"/>
    </location>
</feature>
<dbReference type="InterPro" id="IPR027417">
    <property type="entry name" value="P-loop_NTPase"/>
</dbReference>
<dbReference type="FunFam" id="3.40.50.300:FF:000016">
    <property type="entry name" value="Oligopeptide ABC transporter ATP-binding component"/>
    <property type="match status" value="1"/>
</dbReference>
<dbReference type="InterPro" id="IPR003439">
    <property type="entry name" value="ABC_transporter-like_ATP-bd"/>
</dbReference>
<keyword evidence="7" id="KW-0472">Membrane</keyword>
<dbReference type="PROSITE" id="PS50893">
    <property type="entry name" value="ABC_TRANSPORTER_2"/>
    <property type="match status" value="2"/>
</dbReference>
<keyword evidence="3" id="KW-0813">Transport</keyword>
<dbReference type="SUPFAM" id="SSF52540">
    <property type="entry name" value="P-loop containing nucleoside triphosphate hydrolases"/>
    <property type="match status" value="2"/>
</dbReference>
<dbReference type="AlphaFoldDB" id="A0AA90N9F8"/>
<name>A0AA90N9F8_9ACTN</name>
<evidence type="ECO:0000256" key="6">
    <source>
        <dbReference type="ARBA" id="ARBA00022840"/>
    </source>
</evidence>
<gene>
    <name evidence="9" type="ORF">Q7X28_09975</name>
</gene>
<evidence type="ECO:0000256" key="1">
    <source>
        <dbReference type="ARBA" id="ARBA00004202"/>
    </source>
</evidence>
<evidence type="ECO:0000256" key="4">
    <source>
        <dbReference type="ARBA" id="ARBA00022475"/>
    </source>
</evidence>
<dbReference type="InterPro" id="IPR017871">
    <property type="entry name" value="ABC_transporter-like_CS"/>
</dbReference>
<accession>A0AA90N9F8</accession>
<evidence type="ECO:0000256" key="5">
    <source>
        <dbReference type="ARBA" id="ARBA00022741"/>
    </source>
</evidence>
<keyword evidence="4" id="KW-1003">Cell membrane</keyword>
<dbReference type="InterPro" id="IPR003593">
    <property type="entry name" value="AAA+_ATPase"/>
</dbReference>
<dbReference type="CDD" id="cd03257">
    <property type="entry name" value="ABC_NikE_OppD_transporters"/>
    <property type="match status" value="2"/>
</dbReference>